<dbReference type="Proteomes" id="UP000796761">
    <property type="component" value="Unassembled WGS sequence"/>
</dbReference>
<gene>
    <name evidence="1" type="ORF">HGM15179_008631</name>
</gene>
<dbReference type="OrthoDB" id="9396613at2759"/>
<sequence>MIESGRRGPGEGWDVIERDLDKLEKWYHENLMKFNKSEYKVLHLGQGNPKYRYGLGEELIESSTAKKDLEVLADKSWT</sequence>
<protein>
    <recommendedName>
        <fullName evidence="3">Rna-directed dna polymerase from mobile element jockey-like</fullName>
    </recommendedName>
</protein>
<comment type="caution">
    <text evidence="1">The sequence shown here is derived from an EMBL/GenBank/DDBJ whole genome shotgun (WGS) entry which is preliminary data.</text>
</comment>
<evidence type="ECO:0008006" key="3">
    <source>
        <dbReference type="Google" id="ProtNLM"/>
    </source>
</evidence>
<dbReference type="AlphaFoldDB" id="A0A8K1LLX2"/>
<accession>A0A8K1LLX2</accession>
<proteinExistence type="predicted"/>
<dbReference type="EMBL" id="SWJQ01000222">
    <property type="protein sequence ID" value="TRZ18481.1"/>
    <property type="molecule type" value="Genomic_DNA"/>
</dbReference>
<organism evidence="1 2">
    <name type="scientific">Zosterops borbonicus</name>
    <dbReference type="NCBI Taxonomy" id="364589"/>
    <lineage>
        <taxon>Eukaryota</taxon>
        <taxon>Metazoa</taxon>
        <taxon>Chordata</taxon>
        <taxon>Craniata</taxon>
        <taxon>Vertebrata</taxon>
        <taxon>Euteleostomi</taxon>
        <taxon>Archelosauria</taxon>
        <taxon>Archosauria</taxon>
        <taxon>Dinosauria</taxon>
        <taxon>Saurischia</taxon>
        <taxon>Theropoda</taxon>
        <taxon>Coelurosauria</taxon>
        <taxon>Aves</taxon>
        <taxon>Neognathae</taxon>
        <taxon>Neoaves</taxon>
        <taxon>Telluraves</taxon>
        <taxon>Australaves</taxon>
        <taxon>Passeriformes</taxon>
        <taxon>Sylvioidea</taxon>
        <taxon>Zosteropidae</taxon>
        <taxon>Zosterops</taxon>
    </lineage>
</organism>
<name>A0A8K1LLX2_9PASS</name>
<keyword evidence="2" id="KW-1185">Reference proteome</keyword>
<evidence type="ECO:0000313" key="1">
    <source>
        <dbReference type="EMBL" id="TRZ18481.1"/>
    </source>
</evidence>
<reference evidence="1" key="1">
    <citation type="submission" date="2019-04" db="EMBL/GenBank/DDBJ databases">
        <title>Genome assembly of Zosterops borbonicus 15179.</title>
        <authorList>
            <person name="Leroy T."/>
            <person name="Anselmetti Y."/>
            <person name="Tilak M.-K."/>
            <person name="Nabholz B."/>
        </authorList>
    </citation>
    <scope>NUCLEOTIDE SEQUENCE</scope>
    <source>
        <strain evidence="1">HGM_15179</strain>
        <tissue evidence="1">Muscle</tissue>
    </source>
</reference>
<evidence type="ECO:0000313" key="2">
    <source>
        <dbReference type="Proteomes" id="UP000796761"/>
    </source>
</evidence>